<feature type="transmembrane region" description="Helical" evidence="1">
    <location>
        <begin position="20"/>
        <end position="38"/>
    </location>
</feature>
<dbReference type="RefSeq" id="WP_073031791.1">
    <property type="nucleotide sequence ID" value="NZ_FQXJ01000018.1"/>
</dbReference>
<feature type="transmembrane region" description="Helical" evidence="1">
    <location>
        <begin position="44"/>
        <end position="61"/>
    </location>
</feature>
<name>A0A1M6BCK4_9FIRM</name>
<organism evidence="2 3">
    <name type="scientific">Desulfosporosinus lacus DSM 15449</name>
    <dbReference type="NCBI Taxonomy" id="1121420"/>
    <lineage>
        <taxon>Bacteria</taxon>
        <taxon>Bacillati</taxon>
        <taxon>Bacillota</taxon>
        <taxon>Clostridia</taxon>
        <taxon>Eubacteriales</taxon>
        <taxon>Desulfitobacteriaceae</taxon>
        <taxon>Desulfosporosinus</taxon>
    </lineage>
</organism>
<reference evidence="3" key="1">
    <citation type="submission" date="2016-11" db="EMBL/GenBank/DDBJ databases">
        <authorList>
            <person name="Varghese N."/>
            <person name="Submissions S."/>
        </authorList>
    </citation>
    <scope>NUCLEOTIDE SEQUENCE [LARGE SCALE GENOMIC DNA]</scope>
    <source>
        <strain evidence="3">DSM 15449</strain>
    </source>
</reference>
<dbReference type="AlphaFoldDB" id="A0A1M6BCK4"/>
<sequence>MNKPQKSMKNTQKKKSIKNIWDYIASIAFILAGSYYLATQRPSQGAIYILVGLFFIFITRTRGNKKK</sequence>
<dbReference type="EMBL" id="FQXJ01000018">
    <property type="protein sequence ID" value="SHI46449.1"/>
    <property type="molecule type" value="Genomic_DNA"/>
</dbReference>
<evidence type="ECO:0000256" key="1">
    <source>
        <dbReference type="SAM" id="Phobius"/>
    </source>
</evidence>
<keyword evidence="3" id="KW-1185">Reference proteome</keyword>
<dbReference type="OrthoDB" id="1799470at2"/>
<keyword evidence="1" id="KW-0472">Membrane</keyword>
<evidence type="ECO:0000313" key="3">
    <source>
        <dbReference type="Proteomes" id="UP000183954"/>
    </source>
</evidence>
<dbReference type="Proteomes" id="UP000183954">
    <property type="component" value="Unassembled WGS sequence"/>
</dbReference>
<evidence type="ECO:0000313" key="2">
    <source>
        <dbReference type="EMBL" id="SHI46449.1"/>
    </source>
</evidence>
<proteinExistence type="predicted"/>
<keyword evidence="1" id="KW-0812">Transmembrane</keyword>
<keyword evidence="1" id="KW-1133">Transmembrane helix</keyword>
<accession>A0A1M6BCK4</accession>
<protein>
    <submittedName>
        <fullName evidence="2">Uncharacterized protein</fullName>
    </submittedName>
</protein>
<gene>
    <name evidence="2" type="ORF">SAMN02746098_04145</name>
</gene>